<dbReference type="PANTHER" id="PTHR10534:SF2">
    <property type="entry name" value="PYRIDOXAL KINASE"/>
    <property type="match status" value="1"/>
</dbReference>
<dbReference type="GO" id="GO:0009443">
    <property type="term" value="P:pyridoxal 5'-phosphate salvage"/>
    <property type="evidence" value="ECO:0007669"/>
    <property type="project" value="InterPro"/>
</dbReference>
<dbReference type="NCBIfam" id="NF005491">
    <property type="entry name" value="PRK07105.1"/>
    <property type="match status" value="1"/>
</dbReference>
<protein>
    <recommendedName>
        <fullName evidence="1">pyridoxal kinase</fullName>
        <ecNumber evidence="1">2.7.1.35</ecNumber>
    </recommendedName>
</protein>
<dbReference type="AlphaFoldDB" id="A0A9D0ZIH2"/>
<feature type="domain" description="Pyridoxamine kinase/Phosphomethylpyrimidine kinase" evidence="6">
    <location>
        <begin position="66"/>
        <end position="247"/>
    </location>
</feature>
<proteinExistence type="predicted"/>
<sequence length="270" mass="29979">MAVINDFSGFGRCSITVSLPIVSAMGIQCCAMPTAVFSNHTGYADYFFDDYTDKMELYFSKWKKLGLTFDGIYTGFLGSEKQMGIVERFFSQFCTEQTEIIIDPIMGDNGKLYSTYTRQMCRNMKNLIGYADILTPNLTEACFLTDTPFEKGTYSREKLTKMAKQLCKTGAKKVVITGISREEELTNFLYEKDHGAVSFCTVSGLKVGKERAGTGDVFSSIIAADAVNGVEFRESVIKAGRFIAKATLLSEKLAVPPQDGICFEPFLKEL</sequence>
<evidence type="ECO:0000256" key="3">
    <source>
        <dbReference type="ARBA" id="ARBA00022741"/>
    </source>
</evidence>
<dbReference type="InterPro" id="IPR013749">
    <property type="entry name" value="PM/HMP-P_kinase-1"/>
</dbReference>
<evidence type="ECO:0000256" key="1">
    <source>
        <dbReference type="ARBA" id="ARBA00012104"/>
    </source>
</evidence>
<evidence type="ECO:0000256" key="2">
    <source>
        <dbReference type="ARBA" id="ARBA00022679"/>
    </source>
</evidence>
<evidence type="ECO:0000313" key="8">
    <source>
        <dbReference type="Proteomes" id="UP000886787"/>
    </source>
</evidence>
<gene>
    <name evidence="7" type="ORF">IAD32_06050</name>
</gene>
<evidence type="ECO:0000256" key="5">
    <source>
        <dbReference type="ARBA" id="ARBA00022840"/>
    </source>
</evidence>
<dbReference type="InterPro" id="IPR029056">
    <property type="entry name" value="Ribokinase-like"/>
</dbReference>
<comment type="caution">
    <text evidence="7">The sequence shown here is derived from an EMBL/GenBank/DDBJ whole genome shotgun (WGS) entry which is preliminary data.</text>
</comment>
<dbReference type="EMBL" id="DVFW01000028">
    <property type="protein sequence ID" value="HIQ80831.1"/>
    <property type="molecule type" value="Genomic_DNA"/>
</dbReference>
<reference evidence="7" key="2">
    <citation type="journal article" date="2021" name="PeerJ">
        <title>Extensive microbial diversity within the chicken gut microbiome revealed by metagenomics and culture.</title>
        <authorList>
            <person name="Gilroy R."/>
            <person name="Ravi A."/>
            <person name="Getino M."/>
            <person name="Pursley I."/>
            <person name="Horton D.L."/>
            <person name="Alikhan N.F."/>
            <person name="Baker D."/>
            <person name="Gharbi K."/>
            <person name="Hall N."/>
            <person name="Watson M."/>
            <person name="Adriaenssens E.M."/>
            <person name="Foster-Nyarko E."/>
            <person name="Jarju S."/>
            <person name="Secka A."/>
            <person name="Antonio M."/>
            <person name="Oren A."/>
            <person name="Chaudhuri R.R."/>
            <person name="La Ragione R."/>
            <person name="Hildebrand F."/>
            <person name="Pallen M.J."/>
        </authorList>
    </citation>
    <scope>NUCLEOTIDE SEQUENCE</scope>
    <source>
        <strain evidence="7">ChiSjej1B19-3389</strain>
    </source>
</reference>
<accession>A0A9D0ZIH2</accession>
<keyword evidence="3" id="KW-0547">Nucleotide-binding</keyword>
<dbReference type="GO" id="GO:0005524">
    <property type="term" value="F:ATP binding"/>
    <property type="evidence" value="ECO:0007669"/>
    <property type="project" value="UniProtKB-KW"/>
</dbReference>
<dbReference type="Gene3D" id="3.40.1190.20">
    <property type="match status" value="1"/>
</dbReference>
<reference evidence="7" key="1">
    <citation type="submission" date="2020-10" db="EMBL/GenBank/DDBJ databases">
        <authorList>
            <person name="Gilroy R."/>
        </authorList>
    </citation>
    <scope>NUCLEOTIDE SEQUENCE</scope>
    <source>
        <strain evidence="7">ChiSjej1B19-3389</strain>
    </source>
</reference>
<evidence type="ECO:0000259" key="6">
    <source>
        <dbReference type="Pfam" id="PF08543"/>
    </source>
</evidence>
<keyword evidence="5" id="KW-0067">ATP-binding</keyword>
<dbReference type="GO" id="GO:0005829">
    <property type="term" value="C:cytosol"/>
    <property type="evidence" value="ECO:0007669"/>
    <property type="project" value="TreeGrafter"/>
</dbReference>
<organism evidence="7 8">
    <name type="scientific">Candidatus Scatavimonas merdigallinarum</name>
    <dbReference type="NCBI Taxonomy" id="2840914"/>
    <lineage>
        <taxon>Bacteria</taxon>
        <taxon>Bacillati</taxon>
        <taxon>Bacillota</taxon>
        <taxon>Clostridia</taxon>
        <taxon>Eubacteriales</taxon>
        <taxon>Oscillospiraceae</taxon>
        <taxon>Oscillospiraceae incertae sedis</taxon>
        <taxon>Candidatus Scatavimonas</taxon>
    </lineage>
</organism>
<dbReference type="PANTHER" id="PTHR10534">
    <property type="entry name" value="PYRIDOXAL KINASE"/>
    <property type="match status" value="1"/>
</dbReference>
<dbReference type="Pfam" id="PF08543">
    <property type="entry name" value="Phos_pyr_kin"/>
    <property type="match status" value="1"/>
</dbReference>
<dbReference type="InterPro" id="IPR004625">
    <property type="entry name" value="PyrdxlKinase"/>
</dbReference>
<dbReference type="SUPFAM" id="SSF53613">
    <property type="entry name" value="Ribokinase-like"/>
    <property type="match status" value="1"/>
</dbReference>
<dbReference type="GO" id="GO:0008478">
    <property type="term" value="F:pyridoxal kinase activity"/>
    <property type="evidence" value="ECO:0007669"/>
    <property type="project" value="UniProtKB-EC"/>
</dbReference>
<dbReference type="Proteomes" id="UP000886787">
    <property type="component" value="Unassembled WGS sequence"/>
</dbReference>
<keyword evidence="2 7" id="KW-0808">Transferase</keyword>
<evidence type="ECO:0000313" key="7">
    <source>
        <dbReference type="EMBL" id="HIQ80831.1"/>
    </source>
</evidence>
<name>A0A9D0ZIH2_9FIRM</name>
<keyword evidence="4 7" id="KW-0418">Kinase</keyword>
<dbReference type="EC" id="2.7.1.35" evidence="1"/>
<evidence type="ECO:0000256" key="4">
    <source>
        <dbReference type="ARBA" id="ARBA00022777"/>
    </source>
</evidence>